<dbReference type="EMBL" id="MKIP01000049">
    <property type="protein sequence ID" value="OLP59677.1"/>
    <property type="molecule type" value="Genomic_DNA"/>
</dbReference>
<evidence type="ECO:0000313" key="4">
    <source>
        <dbReference type="EMBL" id="OLP59677.1"/>
    </source>
</evidence>
<dbReference type="AlphaFoldDB" id="A0A1Q9AW22"/>
<comment type="caution">
    <text evidence="4">The sequence shown here is derived from an EMBL/GenBank/DDBJ whole genome shotgun (WGS) entry which is preliminary data.</text>
</comment>
<dbReference type="InterPro" id="IPR056823">
    <property type="entry name" value="TEN-like_YD-shell"/>
</dbReference>
<gene>
    <name evidence="4" type="ORF">BJF93_22025</name>
</gene>
<sequence>MALTYGPDGTRAIKSWPFGKTLYPSADIEIDANTPGSEVFTYYPHPDIKITATAGGITGRYVLLRDHLASIRRVTDANGNVAEETSYAAYGELTNTSMQTQKSYIGERFDPQTGLTYLNARSYDPAFGRYVPPDEAGDQAGQARPKQVGHP</sequence>
<dbReference type="InterPro" id="IPR050708">
    <property type="entry name" value="T6SS_VgrG/RHS"/>
</dbReference>
<dbReference type="Gene3D" id="2.180.10.10">
    <property type="entry name" value="RHS repeat-associated core"/>
    <property type="match status" value="1"/>
</dbReference>
<dbReference type="NCBIfam" id="TIGR03696">
    <property type="entry name" value="Rhs_assc_core"/>
    <property type="match status" value="1"/>
</dbReference>
<feature type="domain" description="Teneurin-like YD-shell" evidence="3">
    <location>
        <begin position="59"/>
        <end position="136"/>
    </location>
</feature>
<dbReference type="PANTHER" id="PTHR32305">
    <property type="match status" value="1"/>
</dbReference>
<accession>A0A1Q9AW22</accession>
<keyword evidence="1" id="KW-0677">Repeat</keyword>
<evidence type="ECO:0000256" key="1">
    <source>
        <dbReference type="ARBA" id="ARBA00022737"/>
    </source>
</evidence>
<keyword evidence="5" id="KW-1185">Reference proteome</keyword>
<evidence type="ECO:0000259" key="3">
    <source>
        <dbReference type="Pfam" id="PF25023"/>
    </source>
</evidence>
<proteinExistence type="predicted"/>
<dbReference type="Proteomes" id="UP000186364">
    <property type="component" value="Unassembled WGS sequence"/>
</dbReference>
<reference evidence="4 5" key="1">
    <citation type="submission" date="2016-09" db="EMBL/GenBank/DDBJ databases">
        <title>Rhizobium sp. nov., a novel species isolated from the rice rhizosphere.</title>
        <authorList>
            <person name="Zhao J."/>
            <person name="Zhang X."/>
        </authorList>
    </citation>
    <scope>NUCLEOTIDE SEQUENCE [LARGE SCALE GENOMIC DNA]</scope>
    <source>
        <strain evidence="4 5">1.7048</strain>
    </source>
</reference>
<dbReference type="InterPro" id="IPR022385">
    <property type="entry name" value="Rhs_assc_core"/>
</dbReference>
<feature type="region of interest" description="Disordered" evidence="2">
    <location>
        <begin position="128"/>
        <end position="151"/>
    </location>
</feature>
<dbReference type="PANTHER" id="PTHR32305:SF15">
    <property type="entry name" value="PROTEIN RHSA-RELATED"/>
    <property type="match status" value="1"/>
</dbReference>
<organism evidence="4 5">
    <name type="scientific">Xaviernesmea oryzae</name>
    <dbReference type="NCBI Taxonomy" id="464029"/>
    <lineage>
        <taxon>Bacteria</taxon>
        <taxon>Pseudomonadati</taxon>
        <taxon>Pseudomonadota</taxon>
        <taxon>Alphaproteobacteria</taxon>
        <taxon>Hyphomicrobiales</taxon>
        <taxon>Rhizobiaceae</taxon>
        <taxon>Rhizobium/Agrobacterium group</taxon>
        <taxon>Xaviernesmea</taxon>
    </lineage>
</organism>
<dbReference type="RefSeq" id="WP_075628013.1">
    <property type="nucleotide sequence ID" value="NZ_MKIP01000049.1"/>
</dbReference>
<dbReference type="Pfam" id="PF25023">
    <property type="entry name" value="TEN_YD-shell"/>
    <property type="match status" value="1"/>
</dbReference>
<protein>
    <recommendedName>
        <fullName evidence="3">Teneurin-like YD-shell domain-containing protein</fullName>
    </recommendedName>
</protein>
<evidence type="ECO:0000256" key="2">
    <source>
        <dbReference type="SAM" id="MobiDB-lite"/>
    </source>
</evidence>
<name>A0A1Q9AW22_9HYPH</name>
<evidence type="ECO:0000313" key="5">
    <source>
        <dbReference type="Proteomes" id="UP000186364"/>
    </source>
</evidence>